<keyword evidence="1" id="KW-0812">Transmembrane</keyword>
<gene>
    <name evidence="2" type="ORF">A4A49_53646</name>
</gene>
<evidence type="ECO:0000256" key="1">
    <source>
        <dbReference type="SAM" id="Phobius"/>
    </source>
</evidence>
<dbReference type="AlphaFoldDB" id="A0A314LDL7"/>
<dbReference type="Gramene" id="OIT39642">
    <property type="protein sequence ID" value="OIT39642"/>
    <property type="gene ID" value="A4A49_53646"/>
</dbReference>
<proteinExistence type="predicted"/>
<keyword evidence="3" id="KW-1185">Reference proteome</keyword>
<accession>A0A314LDL7</accession>
<name>A0A314LDL7_NICAT</name>
<feature type="transmembrane region" description="Helical" evidence="1">
    <location>
        <begin position="12"/>
        <end position="31"/>
    </location>
</feature>
<protein>
    <submittedName>
        <fullName evidence="2">Uncharacterized protein</fullName>
    </submittedName>
</protein>
<keyword evidence="1" id="KW-1133">Transmembrane helix</keyword>
<evidence type="ECO:0000313" key="2">
    <source>
        <dbReference type="EMBL" id="OIT39642.1"/>
    </source>
</evidence>
<reference evidence="2" key="1">
    <citation type="submission" date="2016-11" db="EMBL/GenBank/DDBJ databases">
        <title>The genome of Nicotiana attenuata.</title>
        <authorList>
            <person name="Xu S."/>
            <person name="Brockmoeller T."/>
            <person name="Gaquerel E."/>
            <person name="Navarro A."/>
            <person name="Kuhl H."/>
            <person name="Gase K."/>
            <person name="Ling Z."/>
            <person name="Zhou W."/>
            <person name="Kreitzer C."/>
            <person name="Stanke M."/>
            <person name="Tang H."/>
            <person name="Lyons E."/>
            <person name="Pandey P."/>
            <person name="Pandey S.P."/>
            <person name="Timmermann B."/>
            <person name="Baldwin I.T."/>
        </authorList>
    </citation>
    <scope>NUCLEOTIDE SEQUENCE [LARGE SCALE GENOMIC DNA]</scope>
    <source>
        <strain evidence="2">UT</strain>
    </source>
</reference>
<organism evidence="2 3">
    <name type="scientific">Nicotiana attenuata</name>
    <name type="common">Coyote tobacco</name>
    <dbReference type="NCBI Taxonomy" id="49451"/>
    <lineage>
        <taxon>Eukaryota</taxon>
        <taxon>Viridiplantae</taxon>
        <taxon>Streptophyta</taxon>
        <taxon>Embryophyta</taxon>
        <taxon>Tracheophyta</taxon>
        <taxon>Spermatophyta</taxon>
        <taxon>Magnoliopsida</taxon>
        <taxon>eudicotyledons</taxon>
        <taxon>Gunneridae</taxon>
        <taxon>Pentapetalae</taxon>
        <taxon>asterids</taxon>
        <taxon>lamiids</taxon>
        <taxon>Solanales</taxon>
        <taxon>Solanaceae</taxon>
        <taxon>Nicotianoideae</taxon>
        <taxon>Nicotianeae</taxon>
        <taxon>Nicotiana</taxon>
    </lineage>
</organism>
<comment type="caution">
    <text evidence="2">The sequence shown here is derived from an EMBL/GenBank/DDBJ whole genome shotgun (WGS) entry which is preliminary data.</text>
</comment>
<dbReference type="Proteomes" id="UP000187609">
    <property type="component" value="Unassembled WGS sequence"/>
</dbReference>
<keyword evidence="1" id="KW-0472">Membrane</keyword>
<dbReference type="EMBL" id="MJEQ01000089">
    <property type="protein sequence ID" value="OIT39642.1"/>
    <property type="molecule type" value="Genomic_DNA"/>
</dbReference>
<sequence length="80" mass="8773">MVKAVATTNLILLKTIFLVCFIIIVTQAAGIGRREMESKQAYASPAKVYEMEKETEIQADSIVIDYTPAHTSPATPHPPL</sequence>
<evidence type="ECO:0000313" key="3">
    <source>
        <dbReference type="Proteomes" id="UP000187609"/>
    </source>
</evidence>